<dbReference type="GO" id="GO:0016709">
    <property type="term" value="F:oxidoreductase activity, acting on paired donors, with incorporation or reduction of molecular oxygen, NAD(P)H as one donor, and incorporation of one atom of oxygen"/>
    <property type="evidence" value="ECO:0007669"/>
    <property type="project" value="UniProtKB-ARBA"/>
</dbReference>
<name>A0A852WU32_9MICO</name>
<dbReference type="EMBL" id="JACCFI010000001">
    <property type="protein sequence ID" value="NYG21792.1"/>
    <property type="molecule type" value="Genomic_DNA"/>
</dbReference>
<protein>
    <submittedName>
        <fullName evidence="5">2-polyprenyl-6-methoxyphenol hydroxylase-like FAD-dependent oxidoreductase</fullName>
    </submittedName>
</protein>
<keyword evidence="6" id="KW-1185">Reference proteome</keyword>
<dbReference type="Gene3D" id="3.30.70.2450">
    <property type="match status" value="1"/>
</dbReference>
<accession>A0A852WU32</accession>
<sequence>MGEAAEQLDTDVLVVGAGPSGLMAAVCLAKLGVDAVVVDGKQGPTRESRALAVQARSMELYDQLGLVDRVLAERSSATAVVPGAGRGRPFGRIHLRALGAGVTPYREITVFEQSRNEQLLVDALGELGRDVRWGHRLERLEVEPGDADAAASVTATLAGPDGPVALRARYCIGADGAHSLVRESLGIPFEGVTNEHTFYVADASGVTGLVGDAINVRVTAERFLLAFPMGPGRARLLGVVRDRDRDEQGELPEALVRGMLDQEFGVRYAASAWLTTYRLHHRLAARFREGPCFLVGDAAHIHSPVGAQGMNTGLQEAHDLACALADVVVGGMPDARLDRYEAERRPVGRTLVATTDRAFAAVTSDSATARFVRGRVVPLVGPIAVRLAPLLIGGRRVFGYLSQTRIRYAVPDAAGTRRDRAVGVRLRWTGDNFGALRSLQWQVHGYGVPERAVRRIAAELGVEAHVFARDRGRPRRARLRADRVYLVRRDGFVVAEVLAPGTGSDLDAARARLAGF</sequence>
<dbReference type="PRINTS" id="PR00420">
    <property type="entry name" value="RNGMNOXGNASE"/>
</dbReference>
<reference evidence="5 6" key="1">
    <citation type="submission" date="2020-07" db="EMBL/GenBank/DDBJ databases">
        <title>Sequencing the genomes of 1000 actinobacteria strains.</title>
        <authorList>
            <person name="Klenk H.-P."/>
        </authorList>
    </citation>
    <scope>NUCLEOTIDE SEQUENCE [LARGE SCALE GENOMIC DNA]</scope>
    <source>
        <strain evidence="5 6">DSM 8598</strain>
    </source>
</reference>
<dbReference type="GO" id="GO:0071949">
    <property type="term" value="F:FAD binding"/>
    <property type="evidence" value="ECO:0007669"/>
    <property type="project" value="InterPro"/>
</dbReference>
<evidence type="ECO:0000313" key="6">
    <source>
        <dbReference type="Proteomes" id="UP000549066"/>
    </source>
</evidence>
<dbReference type="Proteomes" id="UP000549066">
    <property type="component" value="Unassembled WGS sequence"/>
</dbReference>
<dbReference type="PANTHER" id="PTHR43004:SF19">
    <property type="entry name" value="BINDING MONOOXYGENASE, PUTATIVE (JCVI)-RELATED"/>
    <property type="match status" value="1"/>
</dbReference>
<dbReference type="AlphaFoldDB" id="A0A852WU32"/>
<feature type="domain" description="FAD-binding" evidence="4">
    <location>
        <begin position="9"/>
        <end position="353"/>
    </location>
</feature>
<dbReference type="PANTHER" id="PTHR43004">
    <property type="entry name" value="TRK SYSTEM POTASSIUM UPTAKE PROTEIN"/>
    <property type="match status" value="1"/>
</dbReference>
<comment type="cofactor">
    <cofactor evidence="1">
        <name>FAD</name>
        <dbReference type="ChEBI" id="CHEBI:57692"/>
    </cofactor>
</comment>
<dbReference type="SUPFAM" id="SSF51905">
    <property type="entry name" value="FAD/NAD(P)-binding domain"/>
    <property type="match status" value="1"/>
</dbReference>
<keyword evidence="2" id="KW-0285">Flavoprotein</keyword>
<gene>
    <name evidence="5" type="ORF">BJY17_002539</name>
</gene>
<dbReference type="Pfam" id="PF01494">
    <property type="entry name" value="FAD_binding_3"/>
    <property type="match status" value="1"/>
</dbReference>
<dbReference type="InterPro" id="IPR036188">
    <property type="entry name" value="FAD/NAD-bd_sf"/>
</dbReference>
<comment type="caution">
    <text evidence="5">The sequence shown here is derived from an EMBL/GenBank/DDBJ whole genome shotgun (WGS) entry which is preliminary data.</text>
</comment>
<dbReference type="Gene3D" id="3.50.50.60">
    <property type="entry name" value="FAD/NAD(P)-binding domain"/>
    <property type="match status" value="1"/>
</dbReference>
<evidence type="ECO:0000256" key="2">
    <source>
        <dbReference type="ARBA" id="ARBA00022630"/>
    </source>
</evidence>
<proteinExistence type="predicted"/>
<evidence type="ECO:0000256" key="1">
    <source>
        <dbReference type="ARBA" id="ARBA00001974"/>
    </source>
</evidence>
<keyword evidence="3" id="KW-0274">FAD</keyword>
<evidence type="ECO:0000259" key="4">
    <source>
        <dbReference type="Pfam" id="PF01494"/>
    </source>
</evidence>
<evidence type="ECO:0000256" key="3">
    <source>
        <dbReference type="ARBA" id="ARBA00022827"/>
    </source>
</evidence>
<evidence type="ECO:0000313" key="5">
    <source>
        <dbReference type="EMBL" id="NYG21792.1"/>
    </source>
</evidence>
<organism evidence="5 6">
    <name type="scientific">Agromyces hippuratus</name>
    <dbReference type="NCBI Taxonomy" id="286438"/>
    <lineage>
        <taxon>Bacteria</taxon>
        <taxon>Bacillati</taxon>
        <taxon>Actinomycetota</taxon>
        <taxon>Actinomycetes</taxon>
        <taxon>Micrococcales</taxon>
        <taxon>Microbacteriaceae</taxon>
        <taxon>Agromyces</taxon>
    </lineage>
</organism>
<dbReference type="InterPro" id="IPR002938">
    <property type="entry name" value="FAD-bd"/>
</dbReference>
<dbReference type="InterPro" id="IPR050641">
    <property type="entry name" value="RIFMO-like"/>
</dbReference>
<dbReference type="RefSeq" id="WP_179551682.1">
    <property type="nucleotide sequence ID" value="NZ_JACCFI010000001.1"/>
</dbReference>